<evidence type="ECO:0000256" key="1">
    <source>
        <dbReference type="SAM" id="MobiDB-lite"/>
    </source>
</evidence>
<feature type="compositionally biased region" description="Basic and acidic residues" evidence="1">
    <location>
        <begin position="311"/>
        <end position="328"/>
    </location>
</feature>
<protein>
    <submittedName>
        <fullName evidence="2">Uncharacterized protein</fullName>
    </submittedName>
</protein>
<feature type="region of interest" description="Disordered" evidence="1">
    <location>
        <begin position="214"/>
        <end position="255"/>
    </location>
</feature>
<accession>A0A4Z2IWS8</accession>
<feature type="region of interest" description="Disordered" evidence="1">
    <location>
        <begin position="22"/>
        <end position="53"/>
    </location>
</feature>
<feature type="compositionally biased region" description="Basic and acidic residues" evidence="1">
    <location>
        <begin position="239"/>
        <end position="252"/>
    </location>
</feature>
<feature type="compositionally biased region" description="Basic and acidic residues" evidence="1">
    <location>
        <begin position="117"/>
        <end position="128"/>
    </location>
</feature>
<evidence type="ECO:0000313" key="3">
    <source>
        <dbReference type="Proteomes" id="UP000314294"/>
    </source>
</evidence>
<sequence length="463" mass="50315">MRRVLVVVGGVRQRRVEMPLPAPLPSARRRRPLRPLGRPSLSGQTGLVGGRPVGLRDDDAGVVEEGPGAEAVVVHRLGVGLQVALHVLGVEGEVGAQHGRQGGGGGVGQVGRRGHGERRGERRGEEAGAPRPGQRGHGEGRQGVRVDAVPRVAGARVPHGVPRSPVHAEQGFMRQAGMDETSVPYSSSWSSAAAAHAPLSPILSRPDLTEVPSLQSLTEPRAMRRATELNMPPGLRRSSLGERTSEGVEGGKRKWLPAPGSSFKLPRFHGFCPQHKAPLVLTFVRLRLFTSTSTLRNLHIPLCQPSLTEGDGAKERERDKEHDGNKEGVFVREIMGSCDGRHQSRRRLSLPTRPLAVERRTQPDCSRSWRLHTRLLSERPAALPFLQQRLLAQVKGDTHKGHGGEERRGEERRGEERRGEEGRGARRRAETGRKSSAIKTTTRPPSNEPMTGKSTGGEGEKTN</sequence>
<feature type="region of interest" description="Disordered" evidence="1">
    <location>
        <begin position="96"/>
        <end position="145"/>
    </location>
</feature>
<keyword evidence="3" id="KW-1185">Reference proteome</keyword>
<feature type="region of interest" description="Disordered" evidence="1">
    <location>
        <begin position="341"/>
        <end position="364"/>
    </location>
</feature>
<feature type="compositionally biased region" description="Low complexity" evidence="1">
    <location>
        <begin position="34"/>
        <end position="43"/>
    </location>
</feature>
<reference evidence="2 3" key="1">
    <citation type="submission" date="2019-03" db="EMBL/GenBank/DDBJ databases">
        <title>First draft genome of Liparis tanakae, snailfish: a comprehensive survey of snailfish specific genes.</title>
        <authorList>
            <person name="Kim W."/>
            <person name="Song I."/>
            <person name="Jeong J.-H."/>
            <person name="Kim D."/>
            <person name="Kim S."/>
            <person name="Ryu S."/>
            <person name="Song J.Y."/>
            <person name="Lee S.K."/>
        </authorList>
    </citation>
    <scope>NUCLEOTIDE SEQUENCE [LARGE SCALE GENOMIC DNA]</scope>
    <source>
        <tissue evidence="2">Muscle</tissue>
    </source>
</reference>
<evidence type="ECO:0000313" key="2">
    <source>
        <dbReference type="EMBL" id="TNN81713.1"/>
    </source>
</evidence>
<feature type="compositionally biased region" description="Polar residues" evidence="1">
    <location>
        <begin position="437"/>
        <end position="449"/>
    </location>
</feature>
<proteinExistence type="predicted"/>
<organism evidence="2 3">
    <name type="scientific">Liparis tanakae</name>
    <name type="common">Tanaka's snailfish</name>
    <dbReference type="NCBI Taxonomy" id="230148"/>
    <lineage>
        <taxon>Eukaryota</taxon>
        <taxon>Metazoa</taxon>
        <taxon>Chordata</taxon>
        <taxon>Craniata</taxon>
        <taxon>Vertebrata</taxon>
        <taxon>Euteleostomi</taxon>
        <taxon>Actinopterygii</taxon>
        <taxon>Neopterygii</taxon>
        <taxon>Teleostei</taxon>
        <taxon>Neoteleostei</taxon>
        <taxon>Acanthomorphata</taxon>
        <taxon>Eupercaria</taxon>
        <taxon>Perciformes</taxon>
        <taxon>Cottioidei</taxon>
        <taxon>Cottales</taxon>
        <taxon>Liparidae</taxon>
        <taxon>Liparis</taxon>
    </lineage>
</organism>
<feature type="compositionally biased region" description="Basic and acidic residues" evidence="1">
    <location>
        <begin position="396"/>
        <end position="433"/>
    </location>
</feature>
<dbReference type="EMBL" id="SRLO01000045">
    <property type="protein sequence ID" value="TNN81713.1"/>
    <property type="molecule type" value="Genomic_DNA"/>
</dbReference>
<feature type="compositionally biased region" description="Gly residues" evidence="1">
    <location>
        <begin position="100"/>
        <end position="111"/>
    </location>
</feature>
<dbReference type="Proteomes" id="UP000314294">
    <property type="component" value="Unassembled WGS sequence"/>
</dbReference>
<feature type="region of interest" description="Disordered" evidence="1">
    <location>
        <begin position="396"/>
        <end position="463"/>
    </location>
</feature>
<dbReference type="AlphaFoldDB" id="A0A4Z2IWS8"/>
<gene>
    <name evidence="2" type="ORF">EYF80_008159</name>
</gene>
<comment type="caution">
    <text evidence="2">The sequence shown here is derived from an EMBL/GenBank/DDBJ whole genome shotgun (WGS) entry which is preliminary data.</text>
</comment>
<name>A0A4Z2IWS8_9TELE</name>
<feature type="region of interest" description="Disordered" evidence="1">
    <location>
        <begin position="306"/>
        <end position="328"/>
    </location>
</feature>